<protein>
    <recommendedName>
        <fullName evidence="9">Anaphase-promoting complex subunit 4 WD40 domain-containing protein</fullName>
    </recommendedName>
</protein>
<comment type="caution">
    <text evidence="7">The sequence shown here is derived from an EMBL/GenBank/DDBJ whole genome shotgun (WGS) entry which is preliminary data.</text>
</comment>
<sequence length="340" mass="37996">MAAIHPPSDPNEFPTTEINRGVLRTIIAARQCSESKLGINSVSYWKTGLLMMASTNDDSILLFDLEGKQKPKDVMCKKYGVANTIFANDTKFALHSSTKKDHAIRYISLETKSYIHYFPGHSENVTGLSIADGKTLFLSSSIDKTIRLWDIRSLSCPGVMETKGQAVAQFDPEGLIFAAAFRNSATIKLYDLRNFKHGPFLSFALPEDLTNVEWRSVRFSQEGRLMLICTNSNKLVLLDARTGAVQWILEAHKNDANLPLVASFSPDSKYVFVGSSDKLIYAYCTTTGKTVCKYHTPHSATPTIVEWNPVFLSFISAEKSMVLWNPESEDRVVECQTPIY</sequence>
<dbReference type="EMBL" id="CANHGI010000001">
    <property type="protein sequence ID" value="CAI5439674.1"/>
    <property type="molecule type" value="Genomic_DNA"/>
</dbReference>
<accession>A0A9P1MXJ8</accession>
<dbReference type="AlphaFoldDB" id="A0A9P1MXJ8"/>
<evidence type="ECO:0000256" key="4">
    <source>
        <dbReference type="ARBA" id="ARBA00022737"/>
    </source>
</evidence>
<evidence type="ECO:0000313" key="7">
    <source>
        <dbReference type="EMBL" id="CAI5439674.1"/>
    </source>
</evidence>
<evidence type="ECO:0000256" key="6">
    <source>
        <dbReference type="PROSITE-ProRule" id="PRU00221"/>
    </source>
</evidence>
<dbReference type="Pfam" id="PF00400">
    <property type="entry name" value="WD40"/>
    <property type="match status" value="2"/>
</dbReference>
<dbReference type="OrthoDB" id="27537at2759"/>
<dbReference type="InterPro" id="IPR036322">
    <property type="entry name" value="WD40_repeat_dom_sf"/>
</dbReference>
<dbReference type="GO" id="GO:0003682">
    <property type="term" value="F:chromatin binding"/>
    <property type="evidence" value="ECO:0007669"/>
    <property type="project" value="TreeGrafter"/>
</dbReference>
<reference evidence="7" key="1">
    <citation type="submission" date="2022-11" db="EMBL/GenBank/DDBJ databases">
        <authorList>
            <person name="Kikuchi T."/>
        </authorList>
    </citation>
    <scope>NUCLEOTIDE SEQUENCE</scope>
    <source>
        <strain evidence="7">PS1010</strain>
    </source>
</reference>
<dbReference type="Proteomes" id="UP001152747">
    <property type="component" value="Unassembled WGS sequence"/>
</dbReference>
<keyword evidence="4" id="KW-0677">Repeat</keyword>
<keyword evidence="5" id="KW-0539">Nucleus</keyword>
<dbReference type="SMART" id="SM00320">
    <property type="entry name" value="WD40"/>
    <property type="match status" value="6"/>
</dbReference>
<keyword evidence="3 6" id="KW-0853">WD repeat</keyword>
<proteinExistence type="inferred from homology"/>
<dbReference type="InterPro" id="IPR037867">
    <property type="entry name" value="Swd2/WDR82"/>
</dbReference>
<dbReference type="Gene3D" id="2.130.10.10">
    <property type="entry name" value="YVTN repeat-like/Quinoprotein amine dehydrogenase"/>
    <property type="match status" value="1"/>
</dbReference>
<evidence type="ECO:0000256" key="5">
    <source>
        <dbReference type="ARBA" id="ARBA00023242"/>
    </source>
</evidence>
<keyword evidence="8" id="KW-1185">Reference proteome</keyword>
<dbReference type="InterPro" id="IPR015943">
    <property type="entry name" value="WD40/YVTN_repeat-like_dom_sf"/>
</dbReference>
<dbReference type="SUPFAM" id="SSF50978">
    <property type="entry name" value="WD40 repeat-like"/>
    <property type="match status" value="1"/>
</dbReference>
<gene>
    <name evidence="7" type="ORF">CAMP_LOCUS2311</name>
</gene>
<name>A0A9P1MXJ8_9PELO</name>
<evidence type="ECO:0008006" key="9">
    <source>
        <dbReference type="Google" id="ProtNLM"/>
    </source>
</evidence>
<evidence type="ECO:0000256" key="3">
    <source>
        <dbReference type="ARBA" id="ARBA00022574"/>
    </source>
</evidence>
<dbReference type="PANTHER" id="PTHR19861">
    <property type="entry name" value="WD40 REPEAT PROTEIN SWD2"/>
    <property type="match status" value="1"/>
</dbReference>
<organism evidence="7 8">
    <name type="scientific">Caenorhabditis angaria</name>
    <dbReference type="NCBI Taxonomy" id="860376"/>
    <lineage>
        <taxon>Eukaryota</taxon>
        <taxon>Metazoa</taxon>
        <taxon>Ecdysozoa</taxon>
        <taxon>Nematoda</taxon>
        <taxon>Chromadorea</taxon>
        <taxon>Rhabditida</taxon>
        <taxon>Rhabditina</taxon>
        <taxon>Rhabditomorpha</taxon>
        <taxon>Rhabditoidea</taxon>
        <taxon>Rhabditidae</taxon>
        <taxon>Peloderinae</taxon>
        <taxon>Caenorhabditis</taxon>
    </lineage>
</organism>
<dbReference type="PROSITE" id="PS50082">
    <property type="entry name" value="WD_REPEATS_2"/>
    <property type="match status" value="1"/>
</dbReference>
<comment type="subcellular location">
    <subcellularLocation>
        <location evidence="1">Nucleus</location>
    </subcellularLocation>
</comment>
<dbReference type="PANTHER" id="PTHR19861:SF0">
    <property type="entry name" value="WD REPEAT-CONTAINING PROTEIN 82"/>
    <property type="match status" value="1"/>
</dbReference>
<feature type="repeat" description="WD" evidence="6">
    <location>
        <begin position="118"/>
        <end position="153"/>
    </location>
</feature>
<dbReference type="PROSITE" id="PS50294">
    <property type="entry name" value="WD_REPEATS_REGION"/>
    <property type="match status" value="1"/>
</dbReference>
<dbReference type="GO" id="GO:0048188">
    <property type="term" value="C:Set1C/COMPASS complex"/>
    <property type="evidence" value="ECO:0007669"/>
    <property type="project" value="TreeGrafter"/>
</dbReference>
<evidence type="ECO:0000256" key="2">
    <source>
        <dbReference type="ARBA" id="ARBA00005616"/>
    </source>
</evidence>
<dbReference type="GO" id="GO:0016070">
    <property type="term" value="P:RNA metabolic process"/>
    <property type="evidence" value="ECO:0007669"/>
    <property type="project" value="UniProtKB-ARBA"/>
</dbReference>
<dbReference type="InterPro" id="IPR001680">
    <property type="entry name" value="WD40_rpt"/>
</dbReference>
<evidence type="ECO:0000256" key="1">
    <source>
        <dbReference type="ARBA" id="ARBA00004123"/>
    </source>
</evidence>
<comment type="similarity">
    <text evidence="2">Belongs to the WD repeat SWD2 family.</text>
</comment>
<evidence type="ECO:0000313" key="8">
    <source>
        <dbReference type="Proteomes" id="UP001152747"/>
    </source>
</evidence>